<evidence type="ECO:0000256" key="2">
    <source>
        <dbReference type="ARBA" id="ARBA00023015"/>
    </source>
</evidence>
<dbReference type="InterPro" id="IPR013325">
    <property type="entry name" value="RNA_pol_sigma_r2"/>
</dbReference>
<dbReference type="GO" id="GO:0006352">
    <property type="term" value="P:DNA-templated transcription initiation"/>
    <property type="evidence" value="ECO:0007669"/>
    <property type="project" value="InterPro"/>
</dbReference>
<dbReference type="Pfam" id="PF04542">
    <property type="entry name" value="Sigma70_r2"/>
    <property type="match status" value="1"/>
</dbReference>
<dbReference type="InterPro" id="IPR007627">
    <property type="entry name" value="RNA_pol_sigma70_r2"/>
</dbReference>
<dbReference type="GO" id="GO:0003677">
    <property type="term" value="F:DNA binding"/>
    <property type="evidence" value="ECO:0007669"/>
    <property type="project" value="InterPro"/>
</dbReference>
<dbReference type="SUPFAM" id="SSF88946">
    <property type="entry name" value="Sigma2 domain of RNA polymerase sigma factors"/>
    <property type="match status" value="1"/>
</dbReference>
<reference evidence="8" key="1">
    <citation type="submission" date="2016-10" db="EMBL/GenBank/DDBJ databases">
        <authorList>
            <person name="Varghese N."/>
            <person name="Submissions S."/>
        </authorList>
    </citation>
    <scope>NUCLEOTIDE SEQUENCE [LARGE SCALE GENOMIC DNA]</scope>
    <source>
        <strain evidence="8">DSM 19110</strain>
    </source>
</reference>
<dbReference type="PANTHER" id="PTHR43133">
    <property type="entry name" value="RNA POLYMERASE ECF-TYPE SIGMA FACTO"/>
    <property type="match status" value="1"/>
</dbReference>
<feature type="domain" description="RNA polymerase sigma-70 region 2" evidence="5">
    <location>
        <begin position="23"/>
        <end position="88"/>
    </location>
</feature>
<evidence type="ECO:0000256" key="4">
    <source>
        <dbReference type="ARBA" id="ARBA00023163"/>
    </source>
</evidence>
<dbReference type="OrthoDB" id="665113at2"/>
<sequence>MSDHTNNSDLVAFHLDERSFQQLYRSYWQKIFGICYFSLKDKEVAAELTQDIFESLWKRRDTLKLSSGIEEYMFRSAKLEVFQYCRTTANRKRILQHALKDHSNAGTYTEDLLKYRELAANVNALVDQLPSRSREIYRLSREKGLDKKSIANLLLVSEKTVEYHLYKVLDFLRENLVDYNR</sequence>
<feature type="domain" description="RNA polymerase sigma factor 70 region 4 type 2" evidence="6">
    <location>
        <begin position="123"/>
        <end position="169"/>
    </location>
</feature>
<keyword evidence="4" id="KW-0804">Transcription</keyword>
<dbReference type="Pfam" id="PF08281">
    <property type="entry name" value="Sigma70_r4_2"/>
    <property type="match status" value="1"/>
</dbReference>
<dbReference type="InterPro" id="IPR039425">
    <property type="entry name" value="RNA_pol_sigma-70-like"/>
</dbReference>
<evidence type="ECO:0000259" key="5">
    <source>
        <dbReference type="Pfam" id="PF04542"/>
    </source>
</evidence>
<protein>
    <submittedName>
        <fullName evidence="7">RNA polymerase sigma-70 factor, ECF subfamily</fullName>
    </submittedName>
</protein>
<dbReference type="PANTHER" id="PTHR43133:SF46">
    <property type="entry name" value="RNA POLYMERASE SIGMA-70 FACTOR ECF SUBFAMILY"/>
    <property type="match status" value="1"/>
</dbReference>
<evidence type="ECO:0000256" key="1">
    <source>
        <dbReference type="ARBA" id="ARBA00010641"/>
    </source>
</evidence>
<dbReference type="SUPFAM" id="SSF88659">
    <property type="entry name" value="Sigma3 and sigma4 domains of RNA polymerase sigma factors"/>
    <property type="match status" value="1"/>
</dbReference>
<keyword evidence="3" id="KW-0731">Sigma factor</keyword>
<dbReference type="Gene3D" id="1.10.10.10">
    <property type="entry name" value="Winged helix-like DNA-binding domain superfamily/Winged helix DNA-binding domain"/>
    <property type="match status" value="1"/>
</dbReference>
<dbReference type="GO" id="GO:0016987">
    <property type="term" value="F:sigma factor activity"/>
    <property type="evidence" value="ECO:0007669"/>
    <property type="project" value="UniProtKB-KW"/>
</dbReference>
<dbReference type="Proteomes" id="UP000183200">
    <property type="component" value="Unassembled WGS sequence"/>
</dbReference>
<dbReference type="InterPro" id="IPR014284">
    <property type="entry name" value="RNA_pol_sigma-70_dom"/>
</dbReference>
<evidence type="ECO:0000259" key="6">
    <source>
        <dbReference type="Pfam" id="PF08281"/>
    </source>
</evidence>
<evidence type="ECO:0000313" key="8">
    <source>
        <dbReference type="Proteomes" id="UP000183200"/>
    </source>
</evidence>
<dbReference type="InterPro" id="IPR013324">
    <property type="entry name" value="RNA_pol_sigma_r3/r4-like"/>
</dbReference>
<dbReference type="AlphaFoldDB" id="A0A1G9SAZ2"/>
<dbReference type="InterPro" id="IPR036388">
    <property type="entry name" value="WH-like_DNA-bd_sf"/>
</dbReference>
<accession>A0A1G9SAZ2</accession>
<keyword evidence="2" id="KW-0805">Transcription regulation</keyword>
<dbReference type="InterPro" id="IPR013249">
    <property type="entry name" value="RNA_pol_sigma70_r4_t2"/>
</dbReference>
<comment type="similarity">
    <text evidence="1">Belongs to the sigma-70 factor family. ECF subfamily.</text>
</comment>
<gene>
    <name evidence="7" type="ORF">SAMN05421820_103528</name>
</gene>
<dbReference type="NCBIfam" id="TIGR02937">
    <property type="entry name" value="sigma70-ECF"/>
    <property type="match status" value="1"/>
</dbReference>
<organism evidence="7 8">
    <name type="scientific">Pedobacter steynii</name>
    <dbReference type="NCBI Taxonomy" id="430522"/>
    <lineage>
        <taxon>Bacteria</taxon>
        <taxon>Pseudomonadati</taxon>
        <taxon>Bacteroidota</taxon>
        <taxon>Sphingobacteriia</taxon>
        <taxon>Sphingobacteriales</taxon>
        <taxon>Sphingobacteriaceae</taxon>
        <taxon>Pedobacter</taxon>
    </lineage>
</organism>
<proteinExistence type="inferred from homology"/>
<name>A0A1G9SAZ2_9SPHI</name>
<keyword evidence="8" id="KW-1185">Reference proteome</keyword>
<dbReference type="EMBL" id="FNGY01000003">
    <property type="protein sequence ID" value="SDM32497.1"/>
    <property type="molecule type" value="Genomic_DNA"/>
</dbReference>
<evidence type="ECO:0000256" key="3">
    <source>
        <dbReference type="ARBA" id="ARBA00023082"/>
    </source>
</evidence>
<evidence type="ECO:0000313" key="7">
    <source>
        <dbReference type="EMBL" id="SDM32497.1"/>
    </source>
</evidence>
<dbReference type="Gene3D" id="1.10.1740.10">
    <property type="match status" value="1"/>
</dbReference>
<dbReference type="RefSeq" id="WP_074606332.1">
    <property type="nucleotide sequence ID" value="NZ_FNGY01000003.1"/>
</dbReference>